<feature type="signal peptide" evidence="2">
    <location>
        <begin position="1"/>
        <end position="18"/>
    </location>
</feature>
<feature type="compositionally biased region" description="Low complexity" evidence="1">
    <location>
        <begin position="203"/>
        <end position="231"/>
    </location>
</feature>
<comment type="caution">
    <text evidence="3">The sequence shown here is derived from an EMBL/GenBank/DDBJ whole genome shotgun (WGS) entry which is preliminary data.</text>
</comment>
<dbReference type="Proteomes" id="UP000053958">
    <property type="component" value="Unassembled WGS sequence"/>
</dbReference>
<name>A0A0F4YKF1_RASE3</name>
<evidence type="ECO:0000256" key="2">
    <source>
        <dbReference type="SAM" id="SignalP"/>
    </source>
</evidence>
<dbReference type="EMBL" id="LASV01000501">
    <property type="protein sequence ID" value="KKA18083.1"/>
    <property type="molecule type" value="Genomic_DNA"/>
</dbReference>
<evidence type="ECO:0000313" key="3">
    <source>
        <dbReference type="EMBL" id="KKA18083.1"/>
    </source>
</evidence>
<proteinExistence type="predicted"/>
<feature type="region of interest" description="Disordered" evidence="1">
    <location>
        <begin position="203"/>
        <end position="267"/>
    </location>
</feature>
<organism evidence="3 4">
    <name type="scientific">Rasamsonia emersonii (strain ATCC 16479 / CBS 393.64 / IMI 116815)</name>
    <dbReference type="NCBI Taxonomy" id="1408163"/>
    <lineage>
        <taxon>Eukaryota</taxon>
        <taxon>Fungi</taxon>
        <taxon>Dikarya</taxon>
        <taxon>Ascomycota</taxon>
        <taxon>Pezizomycotina</taxon>
        <taxon>Eurotiomycetes</taxon>
        <taxon>Eurotiomycetidae</taxon>
        <taxon>Eurotiales</taxon>
        <taxon>Trichocomaceae</taxon>
        <taxon>Rasamsonia</taxon>
    </lineage>
</organism>
<keyword evidence="2" id="KW-0732">Signal</keyword>
<protein>
    <submittedName>
        <fullName evidence="3">Uncharacterized protein</fullName>
    </submittedName>
</protein>
<dbReference type="AlphaFoldDB" id="A0A0F4YKF1"/>
<reference evidence="3 4" key="1">
    <citation type="submission" date="2015-04" db="EMBL/GenBank/DDBJ databases">
        <authorList>
            <person name="Heijne W.H."/>
            <person name="Fedorova N.D."/>
            <person name="Nierman W.C."/>
            <person name="Vollebregt A.W."/>
            <person name="Zhao Z."/>
            <person name="Wu L."/>
            <person name="Kumar M."/>
            <person name="Stam H."/>
            <person name="van den Berg M.A."/>
            <person name="Pel H.J."/>
        </authorList>
    </citation>
    <scope>NUCLEOTIDE SEQUENCE [LARGE SCALE GENOMIC DNA]</scope>
    <source>
        <strain evidence="3 4">CBS 393.64</strain>
    </source>
</reference>
<dbReference type="OrthoDB" id="3438781at2759"/>
<feature type="compositionally biased region" description="Polar residues" evidence="1">
    <location>
        <begin position="232"/>
        <end position="246"/>
    </location>
</feature>
<evidence type="ECO:0000256" key="1">
    <source>
        <dbReference type="SAM" id="MobiDB-lite"/>
    </source>
</evidence>
<gene>
    <name evidence="3" type="ORF">T310_7967</name>
</gene>
<dbReference type="GeneID" id="25320232"/>
<feature type="chain" id="PRO_5002481632" evidence="2">
    <location>
        <begin position="19"/>
        <end position="287"/>
    </location>
</feature>
<dbReference type="RefSeq" id="XP_013324695.1">
    <property type="nucleotide sequence ID" value="XM_013469241.1"/>
</dbReference>
<keyword evidence="4" id="KW-1185">Reference proteome</keyword>
<evidence type="ECO:0000313" key="4">
    <source>
        <dbReference type="Proteomes" id="UP000053958"/>
    </source>
</evidence>
<accession>A0A0F4YKF1</accession>
<sequence>MMLIIFTLIMLLMGTVISVPEPPATCAPGYNMCESNGVFDGRDDLVHLYQNLVDTVDASSHFKREALEAEPLERKEVTLLCCAEGMQCLGLKGSNMPFCWDRFTTDVYLPGGWYGSITTGEFTLPSGETVNLITGQYANGSNIYGAEVTARPNLATMSLPGLWTSSGVGSAIPASVLGASATETTATSTSDTSLLGSIVTATSASAGTTTTRPESTADSTATSGSITATTTQPESTVNSSTLSESAPKTGKAGKPAPTASGAAGVKDSASWASTLVATGLTIAVMFN</sequence>